<name>A0A9E7N8H3_9EURY</name>
<evidence type="ECO:0000313" key="3">
    <source>
        <dbReference type="EMBL" id="UTF52042.1"/>
    </source>
</evidence>
<dbReference type="PANTHER" id="PTHR10579:SF43">
    <property type="entry name" value="ZINC FINGER (C3HC4-TYPE RING FINGER) FAMILY PROTEIN"/>
    <property type="match status" value="1"/>
</dbReference>
<dbReference type="RefSeq" id="WP_254155761.1">
    <property type="nucleotide sequence ID" value="NZ_CP100355.1"/>
</dbReference>
<dbReference type="EMBL" id="CP100355">
    <property type="protein sequence ID" value="UTF52042.1"/>
    <property type="molecule type" value="Genomic_DNA"/>
</dbReference>
<reference evidence="3" key="1">
    <citation type="submission" date="2022-06" db="EMBL/GenBank/DDBJ databases">
        <title>Diverse halophilic archaea isolated from saline environments.</title>
        <authorList>
            <person name="Cui H.-L."/>
        </authorList>
    </citation>
    <scope>NUCLEOTIDE SEQUENCE</scope>
    <source>
        <strain evidence="3">WLHS1</strain>
    </source>
</reference>
<feature type="transmembrane region" description="Helical" evidence="1">
    <location>
        <begin position="12"/>
        <end position="38"/>
    </location>
</feature>
<dbReference type="AlphaFoldDB" id="A0A9E7N8H3"/>
<accession>A0A9E7N8H3</accession>
<evidence type="ECO:0000256" key="1">
    <source>
        <dbReference type="SAM" id="Phobius"/>
    </source>
</evidence>
<gene>
    <name evidence="3" type="ORF">NGM29_09495</name>
</gene>
<dbReference type="KEGG" id="sawl:NGM29_09495"/>
<dbReference type="SMART" id="SM00327">
    <property type="entry name" value="VWA"/>
    <property type="match status" value="1"/>
</dbReference>
<evidence type="ECO:0000259" key="2">
    <source>
        <dbReference type="PROSITE" id="PS50234"/>
    </source>
</evidence>
<keyword evidence="1" id="KW-0472">Membrane</keyword>
<dbReference type="InterPro" id="IPR051266">
    <property type="entry name" value="CLCR"/>
</dbReference>
<dbReference type="InterPro" id="IPR002035">
    <property type="entry name" value="VWF_A"/>
</dbReference>
<dbReference type="Proteomes" id="UP001056855">
    <property type="component" value="Chromosome"/>
</dbReference>
<sequence length="801" mass="85048">MGCRTGDRGAAPLVGIVLLFGMVFVGATLVGITGMIALDALEGDLGDERTEQTFSTFDHELTTLLHSSSDSAAVTIPDAEDGTYELTDSGSASLTVANRFGQSCTVLDDATLGTLEYESDGQRLAKQAGGTWRHSDGGTVIQSKPDLRYVADERGTQYLEFSVSDLQGDVGVGEHSMTATRSETGTADCVSDLGFVRYVHLEITDETYHDGWYDFLSEEFEATDVEDAAAEDCSLENAGDENTVCHDESTGTVSVLATVDVDRSIDDYLGVDPTIYGGLYVSDETVQFGTHESLIVDSYDGRVGSYADSGNVTDDLFVADVDTLWIQQAEITGFPVVNGDIQIQPEADVSPAALYVRDDRSPASVDVPAAKLANAFDSIEPIDDEIARTTTLLENETKLEANADGDIEAGAYTVDGDFTREGIEFDTTSGDVYVAVDGDVSLEDVTIVGPGQVSIYAGGSAIDLESVTVPDDRASQLWVYGTSETNVAVAGTVQGVVYAPGAGSLEVEDGTEIYGAIVSGALEGIGELGNADGGSDLEVHFDRSLRTDVPIPEENRTLEFENVTTRNPIDVGFVLDRSGSMGPHGFPGTGWYHPGYDPNGLRVDATRSFIGQLNATGSLEESDRAAVIEFNTEGILRHHLSTDFESVNASVENNHEDGTNMAAGLETGLNELETNDRDADRIMVLLSDGYNDVGNGNSAAVDRQTVATAEDAADAGVTIYTIGLGDGADEDLLEEIATTTGGEYRHADNADDLMDIFDGIAEDVVQADTRFEVHADYSAVGGSNDYAIAVDHWNVEIAEES</sequence>
<dbReference type="Pfam" id="PF00092">
    <property type="entry name" value="VWA"/>
    <property type="match status" value="1"/>
</dbReference>
<organism evidence="3 4">
    <name type="scientific">Natronosalvus rutilus</name>
    <dbReference type="NCBI Taxonomy" id="2953753"/>
    <lineage>
        <taxon>Archaea</taxon>
        <taxon>Methanobacteriati</taxon>
        <taxon>Methanobacteriota</taxon>
        <taxon>Stenosarchaea group</taxon>
        <taxon>Halobacteria</taxon>
        <taxon>Halobacteriales</taxon>
        <taxon>Natrialbaceae</taxon>
        <taxon>Natronosalvus</taxon>
    </lineage>
</organism>
<keyword evidence="1" id="KW-0812">Transmembrane</keyword>
<dbReference type="PROSITE" id="PS50234">
    <property type="entry name" value="VWFA"/>
    <property type="match status" value="1"/>
</dbReference>
<dbReference type="Gene3D" id="3.40.50.410">
    <property type="entry name" value="von Willebrand factor, type A domain"/>
    <property type="match status" value="1"/>
</dbReference>
<dbReference type="InterPro" id="IPR036465">
    <property type="entry name" value="vWFA_dom_sf"/>
</dbReference>
<dbReference type="SUPFAM" id="SSF53300">
    <property type="entry name" value="vWA-like"/>
    <property type="match status" value="1"/>
</dbReference>
<keyword evidence="1" id="KW-1133">Transmembrane helix</keyword>
<evidence type="ECO:0000313" key="4">
    <source>
        <dbReference type="Proteomes" id="UP001056855"/>
    </source>
</evidence>
<proteinExistence type="predicted"/>
<dbReference type="PANTHER" id="PTHR10579">
    <property type="entry name" value="CALCIUM-ACTIVATED CHLORIDE CHANNEL REGULATOR"/>
    <property type="match status" value="1"/>
</dbReference>
<dbReference type="InterPro" id="IPR055729">
    <property type="entry name" value="DUF7305"/>
</dbReference>
<protein>
    <submittedName>
        <fullName evidence="3">VWA domain-containing protein</fullName>
    </submittedName>
</protein>
<feature type="domain" description="VWFA" evidence="2">
    <location>
        <begin position="570"/>
        <end position="764"/>
    </location>
</feature>
<keyword evidence="4" id="KW-1185">Reference proteome</keyword>
<dbReference type="Pfam" id="PF23981">
    <property type="entry name" value="DUF7305"/>
    <property type="match status" value="1"/>
</dbReference>
<dbReference type="GeneID" id="73290279"/>
<dbReference type="InterPro" id="IPR055713">
    <property type="entry name" value="DUF7289"/>
</dbReference>
<dbReference type="Pfam" id="PF23960">
    <property type="entry name" value="DUF7289"/>
    <property type="match status" value="1"/>
</dbReference>
<dbReference type="CDD" id="cd00198">
    <property type="entry name" value="vWFA"/>
    <property type="match status" value="1"/>
</dbReference>